<sequence length="218" mass="25067">MLQTMSVVVNHPHIGRTKISEVLSHSVPYKFRILGHVEDFFPRPSEPTDISKIILSRVSLSGLIIRKEWSHYREYLCPKCPSVNHDTVPDLLYIFVMRFRISDKSGSLIANMWKEDAVSNSLFIHIHSLSFVESFLAYDIICLDFLFYSSLKVTFFNDVTPTELIQDAKLFTRIKEQLNALCDQEDRGVLPLFECCIKSYVTLEGGTTAYQIFDTCLV</sequence>
<dbReference type="InterPro" id="IPR028389">
    <property type="entry name" value="POT1"/>
</dbReference>
<evidence type="ECO:0000313" key="1">
    <source>
        <dbReference type="EMBL" id="KAK3102306.1"/>
    </source>
</evidence>
<accession>A0AA88YQN9</accession>
<dbReference type="PANTHER" id="PTHR14513:SF0">
    <property type="entry name" value="PROTECTION OF TELOMERES PROTEIN 1"/>
    <property type="match status" value="1"/>
</dbReference>
<gene>
    <name evidence="1" type="ORF">FSP39_010366</name>
</gene>
<evidence type="ECO:0000313" key="2">
    <source>
        <dbReference type="Proteomes" id="UP001186944"/>
    </source>
</evidence>
<dbReference type="GO" id="GO:0098505">
    <property type="term" value="F:G-rich strand telomeric DNA binding"/>
    <property type="evidence" value="ECO:0007669"/>
    <property type="project" value="TreeGrafter"/>
</dbReference>
<reference evidence="1" key="1">
    <citation type="submission" date="2019-08" db="EMBL/GenBank/DDBJ databases">
        <title>The improved chromosome-level genome for the pearl oyster Pinctada fucata martensii using PacBio sequencing and Hi-C.</title>
        <authorList>
            <person name="Zheng Z."/>
        </authorList>
    </citation>
    <scope>NUCLEOTIDE SEQUENCE</scope>
    <source>
        <strain evidence="1">ZZ-2019</strain>
        <tissue evidence="1">Adductor muscle</tissue>
    </source>
</reference>
<dbReference type="EMBL" id="VSWD01000005">
    <property type="protein sequence ID" value="KAK3102306.1"/>
    <property type="molecule type" value="Genomic_DNA"/>
</dbReference>
<keyword evidence="2" id="KW-1185">Reference proteome</keyword>
<dbReference type="AlphaFoldDB" id="A0AA88YQN9"/>
<dbReference type="GO" id="GO:0010521">
    <property type="term" value="F:telomerase inhibitor activity"/>
    <property type="evidence" value="ECO:0007669"/>
    <property type="project" value="TreeGrafter"/>
</dbReference>
<organism evidence="1 2">
    <name type="scientific">Pinctada imbricata</name>
    <name type="common">Atlantic pearl-oyster</name>
    <name type="synonym">Pinctada martensii</name>
    <dbReference type="NCBI Taxonomy" id="66713"/>
    <lineage>
        <taxon>Eukaryota</taxon>
        <taxon>Metazoa</taxon>
        <taxon>Spiralia</taxon>
        <taxon>Lophotrochozoa</taxon>
        <taxon>Mollusca</taxon>
        <taxon>Bivalvia</taxon>
        <taxon>Autobranchia</taxon>
        <taxon>Pteriomorphia</taxon>
        <taxon>Pterioida</taxon>
        <taxon>Pterioidea</taxon>
        <taxon>Pteriidae</taxon>
        <taxon>Pinctada</taxon>
    </lineage>
</organism>
<name>A0AA88YQN9_PINIB</name>
<protein>
    <submittedName>
        <fullName evidence="1">Uncharacterized protein</fullName>
    </submittedName>
</protein>
<dbReference type="GO" id="GO:0016233">
    <property type="term" value="P:telomere capping"/>
    <property type="evidence" value="ECO:0007669"/>
    <property type="project" value="TreeGrafter"/>
</dbReference>
<proteinExistence type="predicted"/>
<dbReference type="Proteomes" id="UP001186944">
    <property type="component" value="Unassembled WGS sequence"/>
</dbReference>
<comment type="caution">
    <text evidence="1">The sequence shown here is derived from an EMBL/GenBank/DDBJ whole genome shotgun (WGS) entry which is preliminary data.</text>
</comment>
<dbReference type="PANTHER" id="PTHR14513">
    <property type="entry name" value="PROTECTION OF TELOMERES 1"/>
    <property type="match status" value="1"/>
</dbReference>
<dbReference type="GO" id="GO:0000783">
    <property type="term" value="C:nuclear telomere cap complex"/>
    <property type="evidence" value="ECO:0007669"/>
    <property type="project" value="TreeGrafter"/>
</dbReference>
<dbReference type="GO" id="GO:0032210">
    <property type="term" value="P:regulation of telomere maintenance via telomerase"/>
    <property type="evidence" value="ECO:0007669"/>
    <property type="project" value="TreeGrafter"/>
</dbReference>